<proteinExistence type="predicted"/>
<evidence type="ECO:0000259" key="1">
    <source>
        <dbReference type="Pfam" id="PF13639"/>
    </source>
</evidence>
<feature type="domain" description="RING-type" evidence="1">
    <location>
        <begin position="344"/>
        <end position="379"/>
    </location>
</feature>
<dbReference type="InterPro" id="IPR013083">
    <property type="entry name" value="Znf_RING/FYVE/PHD"/>
</dbReference>
<organism evidence="2">
    <name type="scientific">Hordeum vulgare subsp. vulgare</name>
    <name type="common">Domesticated barley</name>
    <dbReference type="NCBI Taxonomy" id="112509"/>
    <lineage>
        <taxon>Eukaryota</taxon>
        <taxon>Viridiplantae</taxon>
        <taxon>Streptophyta</taxon>
        <taxon>Embryophyta</taxon>
        <taxon>Tracheophyta</taxon>
        <taxon>Spermatophyta</taxon>
        <taxon>Magnoliopsida</taxon>
        <taxon>Liliopsida</taxon>
        <taxon>Poales</taxon>
        <taxon>Poaceae</taxon>
        <taxon>BOP clade</taxon>
        <taxon>Pooideae</taxon>
        <taxon>Triticodae</taxon>
        <taxon>Triticeae</taxon>
        <taxon>Hordeinae</taxon>
        <taxon>Hordeum</taxon>
    </lineage>
</organism>
<dbReference type="InterPro" id="IPR001841">
    <property type="entry name" value="Znf_RING"/>
</dbReference>
<dbReference type="Gene3D" id="3.30.40.10">
    <property type="entry name" value="Zinc/RING finger domain, C3HC4 (zinc finger)"/>
    <property type="match status" value="1"/>
</dbReference>
<accession>Q8S3W9</accession>
<dbReference type="SUPFAM" id="SSF57850">
    <property type="entry name" value="RING/U-box"/>
    <property type="match status" value="1"/>
</dbReference>
<sequence>MPLAGIALAPLLVSPLSPPSPYARGSVAVSAEPRGRRRALRRVRCSAAAASGGGSDAGELSHATLLWRAAKLSIYSVALVPLTVGAAAAYNHAGLFFARRYFGLLAAASLVITWLNLSNDVYDSDTGADKNNKESVVNIVGSEGGGGGSLEDMELALDGVGGLEDGAGGLLLQHVPPGLPAGRGGLEAVGGVGLVVAELREGERRGPRGEARDVRGYVPQQRRLVQRLRLVHRPQQVRGDDDCGTVRDWIADCVAVGKWLNRRHALQLRAQQGIPVSEYGVLVDMIGVPDWAFEAVGLELRGMGQDTAYHPGLYLTTAQREAVEALIQELTKFMLKAVPTDCSECPIYLEEFKVGNEVCGLPCVHNFHVECIDQWLRLNVK</sequence>
<dbReference type="PANTHER" id="PTHR47179:SF1">
    <property type="entry name" value="E3 UBIQUITIN-PROTEIN LIGASE SIS3"/>
    <property type="match status" value="1"/>
</dbReference>
<dbReference type="EMBL" id="AF474982">
    <property type="protein sequence ID" value="AAL85697.1"/>
    <property type="molecule type" value="Genomic_DNA"/>
</dbReference>
<dbReference type="PANTHER" id="PTHR47179">
    <property type="entry name" value="E3 UBIQUITIN-PROTEIN LIGASE SIS3"/>
    <property type="match status" value="1"/>
</dbReference>
<name>Q8S3W9_HORVV</name>
<dbReference type="GO" id="GO:0004842">
    <property type="term" value="F:ubiquitin-protein transferase activity"/>
    <property type="evidence" value="ECO:0007669"/>
    <property type="project" value="InterPro"/>
</dbReference>
<evidence type="ECO:0000313" key="2">
    <source>
        <dbReference type="EMBL" id="AAL85697.1"/>
    </source>
</evidence>
<dbReference type="InterPro" id="IPR044793">
    <property type="entry name" value="SIS3"/>
</dbReference>
<dbReference type="GO" id="GO:0010182">
    <property type="term" value="P:sugar mediated signaling pathway"/>
    <property type="evidence" value="ECO:0007669"/>
    <property type="project" value="InterPro"/>
</dbReference>
<dbReference type="Pfam" id="PF13639">
    <property type="entry name" value="zf-RING_2"/>
    <property type="match status" value="1"/>
</dbReference>
<reference evidence="2" key="1">
    <citation type="journal article" date="2002" name="Funct. Integr. Genomics">
        <title>Genomic sequencing reveals gene content, genomic organization, and recombination relationships in barley.</title>
        <authorList>
            <person name="Rostoks N."/>
            <person name="Park Y.-J."/>
            <person name="Ramakrishna W."/>
            <person name="Ma J."/>
            <person name="Druka A."/>
            <person name="Shiloff B.A."/>
            <person name="SanMiguel P.J."/>
            <person name="Jiang Z."/>
            <person name="Brueggeman R."/>
            <person name="Sandhu D."/>
            <person name="Gill K."/>
            <person name="Bennetzen J.L."/>
            <person name="Kleinhofs A."/>
        </authorList>
    </citation>
    <scope>NUCLEOTIDE SEQUENCE</scope>
</reference>
<protein>
    <recommendedName>
        <fullName evidence="1">RING-type domain-containing protein</fullName>
    </recommendedName>
</protein>
<dbReference type="AlphaFoldDB" id="Q8S3W9"/>